<sequence>MIGPRKQKMPDKKICTGCDALISRNMGGTAKFPKKWVVFYCSHPELPFEGDVAFIKRNKPWTPIWCPALKSKTNQSVEIDRAAAAANRKYDQWRLRSEDEVVGV</sequence>
<dbReference type="EMBL" id="MT141373">
    <property type="protein sequence ID" value="QJA59530.1"/>
    <property type="molecule type" value="Genomic_DNA"/>
</dbReference>
<protein>
    <submittedName>
        <fullName evidence="1">Uncharacterized protein</fullName>
    </submittedName>
</protein>
<accession>A0A6M3IPL6</accession>
<reference evidence="1" key="1">
    <citation type="submission" date="2020-03" db="EMBL/GenBank/DDBJ databases">
        <title>The deep terrestrial virosphere.</title>
        <authorList>
            <person name="Holmfeldt K."/>
            <person name="Nilsson E."/>
            <person name="Simone D."/>
            <person name="Lopez-Fernandez M."/>
            <person name="Wu X."/>
            <person name="de Brujin I."/>
            <person name="Lundin D."/>
            <person name="Andersson A."/>
            <person name="Bertilsson S."/>
            <person name="Dopson M."/>
        </authorList>
    </citation>
    <scope>NUCLEOTIDE SEQUENCE</scope>
    <source>
        <strain evidence="1">MM415B01281</strain>
    </source>
</reference>
<gene>
    <name evidence="1" type="ORF">MM415B01281_0020</name>
</gene>
<dbReference type="AlphaFoldDB" id="A0A6M3IPL6"/>
<name>A0A6M3IPL6_9ZZZZ</name>
<organism evidence="1">
    <name type="scientific">viral metagenome</name>
    <dbReference type="NCBI Taxonomy" id="1070528"/>
    <lineage>
        <taxon>unclassified sequences</taxon>
        <taxon>metagenomes</taxon>
        <taxon>organismal metagenomes</taxon>
    </lineage>
</organism>
<proteinExistence type="predicted"/>
<evidence type="ECO:0000313" key="1">
    <source>
        <dbReference type="EMBL" id="QJA59530.1"/>
    </source>
</evidence>